<evidence type="ECO:0000259" key="10">
    <source>
        <dbReference type="PROSITE" id="PS50235"/>
    </source>
</evidence>
<keyword evidence="7" id="KW-0788">Thiol protease</keyword>
<accession>A0ABP9XPM2</accession>
<evidence type="ECO:0000256" key="7">
    <source>
        <dbReference type="ARBA" id="ARBA00022807"/>
    </source>
</evidence>
<comment type="catalytic activity">
    <reaction evidence="1">
        <text>Thiol-dependent hydrolysis of ester, thioester, amide, peptide and isopeptide bonds formed by the C-terminal Gly of ubiquitin (a 76-residue protein attached to proteins as an intracellular targeting signal).</text>
        <dbReference type="EC" id="3.4.19.12"/>
    </reaction>
</comment>
<keyword evidence="8" id="KW-0175">Coiled coil</keyword>
<evidence type="ECO:0000256" key="8">
    <source>
        <dbReference type="SAM" id="Coils"/>
    </source>
</evidence>
<feature type="region of interest" description="Disordered" evidence="9">
    <location>
        <begin position="412"/>
        <end position="431"/>
    </location>
</feature>
<dbReference type="EMBL" id="BAABUJ010000006">
    <property type="protein sequence ID" value="GAA5796315.1"/>
    <property type="molecule type" value="Genomic_DNA"/>
</dbReference>
<dbReference type="InterPro" id="IPR038765">
    <property type="entry name" value="Papain-like_cys_pep_sf"/>
</dbReference>
<keyword evidence="6" id="KW-0378">Hydrolase</keyword>
<evidence type="ECO:0000256" key="5">
    <source>
        <dbReference type="ARBA" id="ARBA00022786"/>
    </source>
</evidence>
<proteinExistence type="inferred from homology"/>
<dbReference type="EC" id="3.4.19.12" evidence="3"/>
<keyword evidence="5" id="KW-0833">Ubl conjugation pathway</keyword>
<keyword evidence="12" id="KW-1185">Reference proteome</keyword>
<dbReference type="InterPro" id="IPR050164">
    <property type="entry name" value="Peptidase_C19"/>
</dbReference>
<evidence type="ECO:0000256" key="6">
    <source>
        <dbReference type="ARBA" id="ARBA00022801"/>
    </source>
</evidence>
<gene>
    <name evidence="11" type="ORF">HPULCUR_001685</name>
</gene>
<evidence type="ECO:0000256" key="9">
    <source>
        <dbReference type="SAM" id="MobiDB-lite"/>
    </source>
</evidence>
<evidence type="ECO:0000256" key="3">
    <source>
        <dbReference type="ARBA" id="ARBA00012759"/>
    </source>
</evidence>
<comment type="similarity">
    <text evidence="2">Belongs to the peptidase C19 family.</text>
</comment>
<evidence type="ECO:0000313" key="11">
    <source>
        <dbReference type="EMBL" id="GAA5796315.1"/>
    </source>
</evidence>
<evidence type="ECO:0000256" key="4">
    <source>
        <dbReference type="ARBA" id="ARBA00022670"/>
    </source>
</evidence>
<dbReference type="InterPro" id="IPR028889">
    <property type="entry name" value="USP"/>
</dbReference>
<feature type="coiled-coil region" evidence="8">
    <location>
        <begin position="459"/>
        <end position="513"/>
    </location>
</feature>
<evidence type="ECO:0000313" key="12">
    <source>
        <dbReference type="Proteomes" id="UP001476247"/>
    </source>
</evidence>
<sequence>MSNQQRAEKVVKGGKNETFAQKNTVNSLLNRAIKFRKSRYVDQKLELFKKKFAPVNGTAGVVHATSAYDNISGSGGDTIGDKIDANGFENPSKVLFAKDKLNSGWNNIHPVGSGLKDLGHLSSLNAVLQVLTYTPALANYLLERKHSANCTIQDYCFVCAVEEHARTALKGSPYALQPRVFVGKLKKMKNGSSKDAYDVWNYFMEQIQSFLISEKTTKDKLVAETSALYQIFGGYIQTKLECASCNLPENTYNSFLSLSLDLTQCSSVERCLTKYFKEQVSAVKECVHCQNEGELTGKRSVYKTPMTLAIQLQRFNQDSDRTKINKTVKFEETIDISRIVTESEKENVNTKYNLYSIIVHTGDAIHNGRYMAYVKSSSGVWYCMDNEIVQVASMKRLLEEKPYMLFYNTPPPKVEKREKKKPVKKENKEIDVEPVLLEDTEQKQVIEEDEEDEQEEVILSEVDEDEEEEKERLRKALEEASTKEKIDNTAAIVVEANENMKSKRDKLGALIEKESSQSKSSTVKEELLTKLANNQFEDDIGTWEEDVGSAVEKRKSVLKQFKQKRKRVDMYDLDYDRGKVKKIKNKQEEKFNKPNLFQITAEKTADRIKKNKGKRVGKT</sequence>
<protein>
    <recommendedName>
        <fullName evidence="3">ubiquitinyl hydrolase 1</fullName>
        <ecNumber evidence="3">3.4.19.12</ecNumber>
    </recommendedName>
</protein>
<evidence type="ECO:0000256" key="1">
    <source>
        <dbReference type="ARBA" id="ARBA00000707"/>
    </source>
</evidence>
<organism evidence="11 12">
    <name type="scientific">Helicostylum pulchrum</name>
    <dbReference type="NCBI Taxonomy" id="562976"/>
    <lineage>
        <taxon>Eukaryota</taxon>
        <taxon>Fungi</taxon>
        <taxon>Fungi incertae sedis</taxon>
        <taxon>Mucoromycota</taxon>
        <taxon>Mucoromycotina</taxon>
        <taxon>Mucoromycetes</taxon>
        <taxon>Mucorales</taxon>
        <taxon>Mucorineae</taxon>
        <taxon>Mucoraceae</taxon>
        <taxon>Helicostylum</taxon>
    </lineage>
</organism>
<feature type="domain" description="USP" evidence="10">
    <location>
        <begin position="113"/>
        <end position="410"/>
    </location>
</feature>
<comment type="caution">
    <text evidence="11">The sequence shown here is derived from an EMBL/GenBank/DDBJ whole genome shotgun (WGS) entry which is preliminary data.</text>
</comment>
<dbReference type="InterPro" id="IPR001394">
    <property type="entry name" value="Peptidase_C19_UCH"/>
</dbReference>
<reference evidence="11 12" key="1">
    <citation type="submission" date="2024-04" db="EMBL/GenBank/DDBJ databases">
        <title>genome sequences of Mucor flavus KT1a and Helicostylum pulchrum KT1b strains isolation_sourced from the surface of a dry-aged beef.</title>
        <authorList>
            <person name="Toyotome T."/>
            <person name="Hosono M."/>
            <person name="Torimaru M."/>
            <person name="Fukuda K."/>
            <person name="Mikami N."/>
        </authorList>
    </citation>
    <scope>NUCLEOTIDE SEQUENCE [LARGE SCALE GENOMIC DNA]</scope>
    <source>
        <strain evidence="11 12">KT1b</strain>
    </source>
</reference>
<name>A0ABP9XPM2_9FUNG</name>
<dbReference type="SUPFAM" id="SSF54001">
    <property type="entry name" value="Cysteine proteinases"/>
    <property type="match status" value="1"/>
</dbReference>
<dbReference type="PANTHER" id="PTHR24006:SF758">
    <property type="entry name" value="UBIQUITIN CARBOXYL-TERMINAL HYDROLASE 36"/>
    <property type="match status" value="1"/>
</dbReference>
<dbReference type="Gene3D" id="3.90.70.10">
    <property type="entry name" value="Cysteine proteinases"/>
    <property type="match status" value="1"/>
</dbReference>
<keyword evidence="4" id="KW-0645">Protease</keyword>
<dbReference type="PANTHER" id="PTHR24006">
    <property type="entry name" value="UBIQUITIN CARBOXYL-TERMINAL HYDROLASE"/>
    <property type="match status" value="1"/>
</dbReference>
<dbReference type="Proteomes" id="UP001476247">
    <property type="component" value="Unassembled WGS sequence"/>
</dbReference>
<dbReference type="Pfam" id="PF00443">
    <property type="entry name" value="UCH"/>
    <property type="match status" value="1"/>
</dbReference>
<dbReference type="PROSITE" id="PS50235">
    <property type="entry name" value="USP_3"/>
    <property type="match status" value="1"/>
</dbReference>
<evidence type="ECO:0000256" key="2">
    <source>
        <dbReference type="ARBA" id="ARBA00009085"/>
    </source>
</evidence>